<evidence type="ECO:0000313" key="2">
    <source>
        <dbReference type="EMBL" id="SMC50200.1"/>
    </source>
</evidence>
<dbReference type="InterPro" id="IPR029063">
    <property type="entry name" value="SAM-dependent_MTases_sf"/>
</dbReference>
<dbReference type="SUPFAM" id="SSF53335">
    <property type="entry name" value="S-adenosyl-L-methionine-dependent methyltransferases"/>
    <property type="match status" value="1"/>
</dbReference>
<dbReference type="OrthoDB" id="5456009at2"/>
<organism evidence="2 3">
    <name type="scientific">Desulfocicer vacuolatum DSM 3385</name>
    <dbReference type="NCBI Taxonomy" id="1121400"/>
    <lineage>
        <taxon>Bacteria</taxon>
        <taxon>Pseudomonadati</taxon>
        <taxon>Thermodesulfobacteriota</taxon>
        <taxon>Desulfobacteria</taxon>
        <taxon>Desulfobacterales</taxon>
        <taxon>Desulfobacteraceae</taxon>
        <taxon>Desulfocicer</taxon>
    </lineage>
</organism>
<keyword evidence="2" id="KW-0808">Transferase</keyword>
<dbReference type="CDD" id="cd02440">
    <property type="entry name" value="AdoMet_MTases"/>
    <property type="match status" value="1"/>
</dbReference>
<dbReference type="Pfam" id="PF08241">
    <property type="entry name" value="Methyltransf_11"/>
    <property type="match status" value="1"/>
</dbReference>
<protein>
    <submittedName>
        <fullName evidence="2">Ubiquinone/menaquinone biosynthesis C-methylase UbiE</fullName>
    </submittedName>
</protein>
<feature type="domain" description="Methyltransferase type 11" evidence="1">
    <location>
        <begin position="61"/>
        <end position="154"/>
    </location>
</feature>
<dbReference type="GO" id="GO:0032259">
    <property type="term" value="P:methylation"/>
    <property type="evidence" value="ECO:0007669"/>
    <property type="project" value="UniProtKB-KW"/>
</dbReference>
<dbReference type="PANTHER" id="PTHR43591:SF24">
    <property type="entry name" value="2-METHOXY-6-POLYPRENYL-1,4-BENZOQUINOL METHYLASE, MITOCHONDRIAL"/>
    <property type="match status" value="1"/>
</dbReference>
<name>A0A1W1ZNQ3_9BACT</name>
<keyword evidence="2" id="KW-0830">Ubiquinone</keyword>
<dbReference type="Proteomes" id="UP000192418">
    <property type="component" value="Unassembled WGS sequence"/>
</dbReference>
<evidence type="ECO:0000259" key="1">
    <source>
        <dbReference type="Pfam" id="PF08241"/>
    </source>
</evidence>
<dbReference type="RefSeq" id="WP_084067055.1">
    <property type="nucleotide sequence ID" value="NZ_FWXY01000003.1"/>
</dbReference>
<dbReference type="STRING" id="1121400.SAMN02746065_10377"/>
<reference evidence="2 3" key="1">
    <citation type="submission" date="2017-04" db="EMBL/GenBank/DDBJ databases">
        <authorList>
            <person name="Afonso C.L."/>
            <person name="Miller P.J."/>
            <person name="Scott M.A."/>
            <person name="Spackman E."/>
            <person name="Goraichik I."/>
            <person name="Dimitrov K.M."/>
            <person name="Suarez D.L."/>
            <person name="Swayne D.E."/>
        </authorList>
    </citation>
    <scope>NUCLEOTIDE SEQUENCE [LARGE SCALE GENOMIC DNA]</scope>
    <source>
        <strain evidence="2 3">DSM 3385</strain>
    </source>
</reference>
<dbReference type="AlphaFoldDB" id="A0A1W1ZNQ3"/>
<keyword evidence="2" id="KW-0489">Methyltransferase</keyword>
<accession>A0A1W1ZNQ3</accession>
<dbReference type="Gene3D" id="3.40.50.150">
    <property type="entry name" value="Vaccinia Virus protein VP39"/>
    <property type="match status" value="1"/>
</dbReference>
<dbReference type="EMBL" id="FWXY01000003">
    <property type="protein sequence ID" value="SMC50200.1"/>
    <property type="molecule type" value="Genomic_DNA"/>
</dbReference>
<evidence type="ECO:0000313" key="3">
    <source>
        <dbReference type="Proteomes" id="UP000192418"/>
    </source>
</evidence>
<keyword evidence="3" id="KW-1185">Reference proteome</keyword>
<dbReference type="GO" id="GO:0008757">
    <property type="term" value="F:S-adenosylmethionine-dependent methyltransferase activity"/>
    <property type="evidence" value="ECO:0007669"/>
    <property type="project" value="InterPro"/>
</dbReference>
<sequence>MAEKTRWNSAQVYEKRHWATKALTHEGSDLSWYQWRARKMLKNIADALDMQSVSFAGKNVLEVGSGPVGVVSALGAEKKIAVDPLCDFYSSQKALTQYRGENVKYLNVRGEELPFEAASFDLVIVENVIDHVENIHKVMSEISRVIRSGGILYLTVNLHPFIGYFLHRAASRLQIDRGHPHTFTIEKIRKFIQQSGFEIQYDSWEGFKECWRNDFQSDSFRRRLKAASGLSEFLYTSVSTVNRNNHKVG</sequence>
<dbReference type="InterPro" id="IPR013216">
    <property type="entry name" value="Methyltransf_11"/>
</dbReference>
<dbReference type="PANTHER" id="PTHR43591">
    <property type="entry name" value="METHYLTRANSFERASE"/>
    <property type="match status" value="1"/>
</dbReference>
<gene>
    <name evidence="2" type="ORF">SAMN02746065_10377</name>
</gene>
<proteinExistence type="predicted"/>